<accession>A0A520XFS9</accession>
<evidence type="ECO:0000313" key="9">
    <source>
        <dbReference type="EMBL" id="RZV40044.1"/>
    </source>
</evidence>
<evidence type="ECO:0000256" key="5">
    <source>
        <dbReference type="ARBA" id="ARBA00023204"/>
    </source>
</evidence>
<dbReference type="SUPFAM" id="SSF57863">
    <property type="entry name" value="ArfGap/RecO-like zinc finger"/>
    <property type="match status" value="1"/>
</dbReference>
<keyword evidence="5 7" id="KW-0234">DNA repair</keyword>
<dbReference type="InterPro" id="IPR012340">
    <property type="entry name" value="NA-bd_OB-fold"/>
</dbReference>
<evidence type="ECO:0000313" key="10">
    <source>
        <dbReference type="Proteomes" id="UP000322454"/>
    </source>
</evidence>
<dbReference type="GO" id="GO:0043590">
    <property type="term" value="C:bacterial nucleoid"/>
    <property type="evidence" value="ECO:0007669"/>
    <property type="project" value="TreeGrafter"/>
</dbReference>
<dbReference type="InterPro" id="IPR022572">
    <property type="entry name" value="DNA_rep/recomb_RecO_N"/>
</dbReference>
<dbReference type="HAMAP" id="MF_00201">
    <property type="entry name" value="RecO"/>
    <property type="match status" value="1"/>
</dbReference>
<dbReference type="Proteomes" id="UP000322454">
    <property type="component" value="Unassembled WGS sequence"/>
</dbReference>
<comment type="similarity">
    <text evidence="1 7">Belongs to the RecO family.</text>
</comment>
<dbReference type="InterPro" id="IPR042242">
    <property type="entry name" value="RecO_C"/>
</dbReference>
<evidence type="ECO:0000256" key="1">
    <source>
        <dbReference type="ARBA" id="ARBA00007452"/>
    </source>
</evidence>
<keyword evidence="3 7" id="KW-0227">DNA damage</keyword>
<dbReference type="NCBIfam" id="TIGR00613">
    <property type="entry name" value="reco"/>
    <property type="match status" value="1"/>
</dbReference>
<comment type="caution">
    <text evidence="9">The sequence shown here is derived from an EMBL/GenBank/DDBJ whole genome shotgun (WGS) entry which is preliminary data.</text>
</comment>
<dbReference type="Pfam" id="PF02565">
    <property type="entry name" value="RecO_C"/>
    <property type="match status" value="1"/>
</dbReference>
<evidence type="ECO:0000256" key="4">
    <source>
        <dbReference type="ARBA" id="ARBA00023172"/>
    </source>
</evidence>
<dbReference type="PANTHER" id="PTHR33991">
    <property type="entry name" value="DNA REPAIR PROTEIN RECO"/>
    <property type="match status" value="1"/>
</dbReference>
<dbReference type="Gene3D" id="1.20.1440.120">
    <property type="entry name" value="Recombination protein O, C-terminal domain"/>
    <property type="match status" value="1"/>
</dbReference>
<feature type="domain" description="DNA replication/recombination mediator RecO N-terminal" evidence="8">
    <location>
        <begin position="1"/>
        <end position="79"/>
    </location>
</feature>
<dbReference type="SUPFAM" id="SSF50249">
    <property type="entry name" value="Nucleic acid-binding proteins"/>
    <property type="match status" value="1"/>
</dbReference>
<dbReference type="Pfam" id="PF11967">
    <property type="entry name" value="RecO_N"/>
    <property type="match status" value="1"/>
</dbReference>
<proteinExistence type="inferred from homology"/>
<sequence length="265" mass="30668">MKLHSTKGFVIYAKKMNEADLLLSYITEDYGKITCFANNARKSKKRFLGKLEPAMLTIIKFYEKPGMTLDILYEVDLVEDYKNLRKNIDVYLFLTKLIEISRVLCQERDINKNIFNLIRNIYTGLNKLETLNSQDSKHTPLNSILLKYEIFFIANLLKFTGIYPNFTDCIICGKNNVYNEFGFSLKKGGVICSSCVNDKNNGFKYLEIKNMPVNFINLSNLMTESDISIINKLNVKEDILIDCSAFLRDFLTFHTGKRLKSFETI</sequence>
<comment type="function">
    <text evidence="7">Involved in DNA repair and RecF pathway recombination.</text>
</comment>
<dbReference type="InterPro" id="IPR003717">
    <property type="entry name" value="RecO"/>
</dbReference>
<evidence type="ECO:0000256" key="2">
    <source>
        <dbReference type="ARBA" id="ARBA00021310"/>
    </source>
</evidence>
<dbReference type="Gene3D" id="2.40.50.140">
    <property type="entry name" value="Nucleic acid-binding proteins"/>
    <property type="match status" value="1"/>
</dbReference>
<evidence type="ECO:0000256" key="3">
    <source>
        <dbReference type="ARBA" id="ARBA00022763"/>
    </source>
</evidence>
<dbReference type="AlphaFoldDB" id="A0A520XFS9"/>
<protein>
    <recommendedName>
        <fullName evidence="2 7">DNA repair protein RecO</fullName>
    </recommendedName>
    <alternativeName>
        <fullName evidence="6 7">Recombination protein O</fullName>
    </alternativeName>
</protein>
<organism evidence="9 10">
    <name type="scientific">Candidatus Acidulodesulfobacterium acidiphilum</name>
    <dbReference type="NCBI Taxonomy" id="2597224"/>
    <lineage>
        <taxon>Bacteria</taxon>
        <taxon>Deltaproteobacteria</taxon>
        <taxon>Candidatus Acidulodesulfobacterales</taxon>
        <taxon>Candidatus Acidulodesulfobacterium</taxon>
    </lineage>
</organism>
<evidence type="ECO:0000256" key="7">
    <source>
        <dbReference type="HAMAP-Rule" id="MF_00201"/>
    </source>
</evidence>
<dbReference type="PANTHER" id="PTHR33991:SF1">
    <property type="entry name" value="DNA REPAIR PROTEIN RECO"/>
    <property type="match status" value="1"/>
</dbReference>
<keyword evidence="4 7" id="KW-0233">DNA recombination</keyword>
<reference evidence="9 10" key="1">
    <citation type="submission" date="2019-01" db="EMBL/GenBank/DDBJ databases">
        <title>Insights into ecological role of a new deltaproteobacterial order Candidatus Sinidesulfobacterales (Sva0485) by metagenomics and metatranscriptomics.</title>
        <authorList>
            <person name="Tan S."/>
            <person name="Liu J."/>
            <person name="Fang Y."/>
            <person name="Hedlund B."/>
            <person name="Lian Z.-H."/>
            <person name="Huang L.-Y."/>
            <person name="Li J.-T."/>
            <person name="Huang L.-N."/>
            <person name="Li W.-J."/>
            <person name="Jiang H.-C."/>
            <person name="Dong H.-L."/>
            <person name="Shu W.-S."/>
        </authorList>
    </citation>
    <scope>NUCLEOTIDE SEQUENCE [LARGE SCALE GENOMIC DNA]</scope>
    <source>
        <strain evidence="9">AP4</strain>
    </source>
</reference>
<evidence type="ECO:0000259" key="8">
    <source>
        <dbReference type="Pfam" id="PF11967"/>
    </source>
</evidence>
<dbReference type="InterPro" id="IPR037278">
    <property type="entry name" value="ARFGAP/RecO"/>
</dbReference>
<evidence type="ECO:0000256" key="6">
    <source>
        <dbReference type="ARBA" id="ARBA00033409"/>
    </source>
</evidence>
<dbReference type="GO" id="GO:0006310">
    <property type="term" value="P:DNA recombination"/>
    <property type="evidence" value="ECO:0007669"/>
    <property type="project" value="UniProtKB-UniRule"/>
</dbReference>
<dbReference type="GO" id="GO:0006302">
    <property type="term" value="P:double-strand break repair"/>
    <property type="evidence" value="ECO:0007669"/>
    <property type="project" value="TreeGrafter"/>
</dbReference>
<dbReference type="EMBL" id="SHMQ01000004">
    <property type="protein sequence ID" value="RZV40044.1"/>
    <property type="molecule type" value="Genomic_DNA"/>
</dbReference>
<name>A0A520XFS9_9DELT</name>
<gene>
    <name evidence="7 9" type="primary">recO</name>
    <name evidence="9" type="ORF">EVJ48_02390</name>
</gene>